<keyword evidence="1" id="KW-0812">Transmembrane</keyword>
<feature type="transmembrane region" description="Helical" evidence="1">
    <location>
        <begin position="61"/>
        <end position="82"/>
    </location>
</feature>
<dbReference type="EMBL" id="ATDP01000103">
    <property type="protein sequence ID" value="EQB12323.1"/>
    <property type="molecule type" value="Genomic_DNA"/>
</dbReference>
<dbReference type="RefSeq" id="WP_021227439.1">
    <property type="nucleotide sequence ID" value="NZ_ATDP01000103.1"/>
</dbReference>
<reference evidence="2 3" key="1">
    <citation type="journal article" date="2013" name="Genome Announc.">
        <title>Draft Genome Sequence of Sphingobium lactosutens Strain DS20T, Isolated from a Hexachlorocyclohexane Dumpsite.</title>
        <authorList>
            <person name="Kumar R."/>
            <person name="Dwivedi V."/>
            <person name="Negi V."/>
            <person name="Khurana J.P."/>
            <person name="Lal R."/>
        </authorList>
    </citation>
    <scope>NUCLEOTIDE SEQUENCE [LARGE SCALE GENOMIC DNA]</scope>
    <source>
        <strain evidence="2 3">DS20</strain>
    </source>
</reference>
<gene>
    <name evidence="2" type="ORF">RLDS_19440</name>
</gene>
<keyword evidence="1" id="KW-0472">Membrane</keyword>
<protein>
    <submittedName>
        <fullName evidence="2">Uncharacterized protein</fullName>
    </submittedName>
</protein>
<keyword evidence="3" id="KW-1185">Reference proteome</keyword>
<keyword evidence="1" id="KW-1133">Transmembrane helix</keyword>
<sequence>MQFEEIPDEYHDLRNKIANVVSQRASIEIKEVKDVEKVLSIVKAAMKDHSASFRVRTNKRATAAVATTGTGLVGGTTLAIVAELTTPFGVAAMGAAAAPFVVAAGLVGGAGILAHRVITKNADYEIVKHPLKKQIDLIFKK</sequence>
<evidence type="ECO:0000313" key="3">
    <source>
        <dbReference type="Proteomes" id="UP000015531"/>
    </source>
</evidence>
<accession>T0HJM1</accession>
<evidence type="ECO:0000313" key="2">
    <source>
        <dbReference type="EMBL" id="EQB12323.1"/>
    </source>
</evidence>
<evidence type="ECO:0000256" key="1">
    <source>
        <dbReference type="SAM" id="Phobius"/>
    </source>
</evidence>
<feature type="transmembrane region" description="Helical" evidence="1">
    <location>
        <begin position="88"/>
        <end position="114"/>
    </location>
</feature>
<comment type="caution">
    <text evidence="2">The sequence shown here is derived from an EMBL/GenBank/DDBJ whole genome shotgun (WGS) entry which is preliminary data.</text>
</comment>
<dbReference type="Proteomes" id="UP000015531">
    <property type="component" value="Unassembled WGS sequence"/>
</dbReference>
<dbReference type="eggNOG" id="ENOG502ZZS3">
    <property type="taxonomic scope" value="Bacteria"/>
</dbReference>
<name>T0HJM1_9SPHN</name>
<organism evidence="2 3">
    <name type="scientific">Sphingobium lactosutens DS20</name>
    <dbReference type="NCBI Taxonomy" id="1331060"/>
    <lineage>
        <taxon>Bacteria</taxon>
        <taxon>Pseudomonadati</taxon>
        <taxon>Pseudomonadota</taxon>
        <taxon>Alphaproteobacteria</taxon>
        <taxon>Sphingomonadales</taxon>
        <taxon>Sphingomonadaceae</taxon>
        <taxon>Sphingobium</taxon>
    </lineage>
</organism>
<proteinExistence type="predicted"/>
<dbReference type="AlphaFoldDB" id="T0HJM1"/>